<evidence type="ECO:0000256" key="2">
    <source>
        <dbReference type="SAM" id="Phobius"/>
    </source>
</evidence>
<keyword evidence="5" id="KW-1185">Reference proteome</keyword>
<gene>
    <name evidence="4" type="ORF">SAMN05421858_1883</name>
</gene>
<feature type="domain" description="SHOCT" evidence="3">
    <location>
        <begin position="106"/>
        <end position="133"/>
    </location>
</feature>
<feature type="region of interest" description="Disordered" evidence="1">
    <location>
        <begin position="171"/>
        <end position="190"/>
    </location>
</feature>
<dbReference type="AlphaFoldDB" id="A0A1N6Z5V2"/>
<reference evidence="5" key="1">
    <citation type="submission" date="2017-01" db="EMBL/GenBank/DDBJ databases">
        <authorList>
            <person name="Varghese N."/>
            <person name="Submissions S."/>
        </authorList>
    </citation>
    <scope>NUCLEOTIDE SEQUENCE [LARGE SCALE GENOMIC DNA]</scope>
    <source>
        <strain evidence="5">CGMCC 1.7737</strain>
    </source>
</reference>
<accession>A0A1N6Z5V2</accession>
<dbReference type="EMBL" id="FTNO01000001">
    <property type="protein sequence ID" value="SIR22131.1"/>
    <property type="molecule type" value="Genomic_DNA"/>
</dbReference>
<proteinExistence type="predicted"/>
<evidence type="ECO:0000259" key="3">
    <source>
        <dbReference type="Pfam" id="PF09851"/>
    </source>
</evidence>
<sequence>MDRPDEKTIELSTRKVIIAFVAIVLSLCGVGAYIGGSVSGALLLWFLVGLCLGGHLLLKPEEAEEDEPEDTSSAVESPSENDESKPEKYIDNATNRSADTDYTTDDALTELRQRYAHGEVSEEQFEHRLERLLASDDGGDAAVAALRHRYATCELTDEQFERKYAQLRATNTVENAEDSFSPPETTSEGE</sequence>
<dbReference type="InterPro" id="IPR018649">
    <property type="entry name" value="SHOCT"/>
</dbReference>
<name>A0A1N6Z5V2_9EURY</name>
<feature type="transmembrane region" description="Helical" evidence="2">
    <location>
        <begin position="16"/>
        <end position="34"/>
    </location>
</feature>
<keyword evidence="2" id="KW-0812">Transmembrane</keyword>
<dbReference type="RefSeq" id="WP_076430322.1">
    <property type="nucleotide sequence ID" value="NZ_FTNO01000001.1"/>
</dbReference>
<protein>
    <submittedName>
        <fullName evidence="4">Short C-terminal domain-containing protein</fullName>
    </submittedName>
</protein>
<organism evidence="4 5">
    <name type="scientific">Haladaptatus litoreus</name>
    <dbReference type="NCBI Taxonomy" id="553468"/>
    <lineage>
        <taxon>Archaea</taxon>
        <taxon>Methanobacteriati</taxon>
        <taxon>Methanobacteriota</taxon>
        <taxon>Stenosarchaea group</taxon>
        <taxon>Halobacteria</taxon>
        <taxon>Halobacteriales</taxon>
        <taxon>Haladaptataceae</taxon>
        <taxon>Haladaptatus</taxon>
    </lineage>
</organism>
<feature type="region of interest" description="Disordered" evidence="1">
    <location>
        <begin position="62"/>
        <end position="102"/>
    </location>
</feature>
<keyword evidence="2" id="KW-1133">Transmembrane helix</keyword>
<evidence type="ECO:0000313" key="5">
    <source>
        <dbReference type="Proteomes" id="UP000186914"/>
    </source>
</evidence>
<evidence type="ECO:0000313" key="4">
    <source>
        <dbReference type="EMBL" id="SIR22131.1"/>
    </source>
</evidence>
<evidence type="ECO:0000256" key="1">
    <source>
        <dbReference type="SAM" id="MobiDB-lite"/>
    </source>
</evidence>
<dbReference type="Proteomes" id="UP000186914">
    <property type="component" value="Unassembled WGS sequence"/>
</dbReference>
<keyword evidence="2" id="KW-0472">Membrane</keyword>
<dbReference type="Pfam" id="PF09851">
    <property type="entry name" value="SHOCT"/>
    <property type="match status" value="1"/>
</dbReference>